<sequence length="232" mass="24481">MKNNKLFLIALMLLCGTVFSQNNMGIGTLTPDTSAILDVNSTTKGMLVPRMTATQRTAIATPATGLLVYQTDGTSGFYSYDGSAWKSLIGSSTANATVLPNFSIGHNVTASSTPITLYTSAFTTTTGTSVSSATSFFIPGDITFTINFYSYDDEAYTYELWNVAPVSNAVNYTTTGTVLATANSTAYSSGTPTQTSFTYTAVAGQLLTIKIYKPSGTSNTTTGGFYTMFSAN</sequence>
<gene>
    <name evidence="2" type="ORF">FLACHUCJ7_04307</name>
</gene>
<feature type="signal peptide" evidence="1">
    <location>
        <begin position="1"/>
        <end position="20"/>
    </location>
</feature>
<dbReference type="EMBL" id="CAIJDO010000276">
    <property type="protein sequence ID" value="CAD0009603.1"/>
    <property type="molecule type" value="Genomic_DNA"/>
</dbReference>
<comment type="caution">
    <text evidence="2">The sequence shown here is derived from an EMBL/GenBank/DDBJ whole genome shotgun (WGS) entry which is preliminary data.</text>
</comment>
<evidence type="ECO:0000256" key="1">
    <source>
        <dbReference type="SAM" id="SignalP"/>
    </source>
</evidence>
<organism evidence="2 3">
    <name type="scientific">Flavobacterium chungangense</name>
    <dbReference type="NCBI Taxonomy" id="554283"/>
    <lineage>
        <taxon>Bacteria</taxon>
        <taxon>Pseudomonadati</taxon>
        <taxon>Bacteroidota</taxon>
        <taxon>Flavobacteriia</taxon>
        <taxon>Flavobacteriales</taxon>
        <taxon>Flavobacteriaceae</taxon>
        <taxon>Flavobacterium</taxon>
    </lineage>
</organism>
<protein>
    <submittedName>
        <fullName evidence="2">Uncharacterized protein</fullName>
    </submittedName>
</protein>
<name>A0A6V6ZCT4_9FLAO</name>
<proteinExistence type="predicted"/>
<evidence type="ECO:0000313" key="2">
    <source>
        <dbReference type="EMBL" id="CAD0009603.1"/>
    </source>
</evidence>
<reference evidence="2 3" key="1">
    <citation type="submission" date="2020-06" db="EMBL/GenBank/DDBJ databases">
        <authorList>
            <person name="Criscuolo A."/>
        </authorList>
    </citation>
    <scope>NUCLEOTIDE SEQUENCE [LARGE SCALE GENOMIC DNA]</scope>
    <source>
        <strain evidence="3">CIP 110025</strain>
    </source>
</reference>
<dbReference type="Proteomes" id="UP000556700">
    <property type="component" value="Unassembled WGS sequence"/>
</dbReference>
<evidence type="ECO:0000313" key="3">
    <source>
        <dbReference type="Proteomes" id="UP000556700"/>
    </source>
</evidence>
<accession>A0A6V6ZCT4</accession>
<keyword evidence="3" id="KW-1185">Reference proteome</keyword>
<feature type="chain" id="PRO_5028018448" evidence="1">
    <location>
        <begin position="21"/>
        <end position="232"/>
    </location>
</feature>
<dbReference type="RefSeq" id="WP_031456945.1">
    <property type="nucleotide sequence ID" value="NZ_CAIJDO010000276.1"/>
</dbReference>
<keyword evidence="1" id="KW-0732">Signal</keyword>
<dbReference type="AlphaFoldDB" id="A0A6V6ZCT4"/>